<reference evidence="6" key="2">
    <citation type="submission" date="2020-09" db="EMBL/GenBank/DDBJ databases">
        <authorList>
            <person name="Sun Q."/>
            <person name="Sedlacek I."/>
        </authorList>
    </citation>
    <scope>NUCLEOTIDE SEQUENCE</scope>
    <source>
        <strain evidence="6">CCM 7684</strain>
    </source>
</reference>
<dbReference type="InterPro" id="IPR021731">
    <property type="entry name" value="AMIN_dom"/>
</dbReference>
<evidence type="ECO:0000256" key="1">
    <source>
        <dbReference type="ARBA" id="ARBA00001561"/>
    </source>
</evidence>
<dbReference type="GO" id="GO:0030288">
    <property type="term" value="C:outer membrane-bounded periplasmic space"/>
    <property type="evidence" value="ECO:0007669"/>
    <property type="project" value="TreeGrafter"/>
</dbReference>
<dbReference type="GO" id="GO:0009253">
    <property type="term" value="P:peptidoglycan catabolic process"/>
    <property type="evidence" value="ECO:0007669"/>
    <property type="project" value="InterPro"/>
</dbReference>
<keyword evidence="4" id="KW-0732">Signal</keyword>
<evidence type="ECO:0000259" key="5">
    <source>
        <dbReference type="SMART" id="SM00646"/>
    </source>
</evidence>
<dbReference type="PANTHER" id="PTHR30404:SF0">
    <property type="entry name" value="N-ACETYLMURAMOYL-L-ALANINE AMIDASE AMIC"/>
    <property type="match status" value="1"/>
</dbReference>
<accession>A0A8J2YHV4</accession>
<keyword evidence="3" id="KW-0378">Hydrolase</keyword>
<dbReference type="Gene3D" id="3.40.630.40">
    <property type="entry name" value="Zn-dependent exopeptidases"/>
    <property type="match status" value="1"/>
</dbReference>
<dbReference type="Gene3D" id="2.60.40.3500">
    <property type="match status" value="1"/>
</dbReference>
<evidence type="ECO:0000256" key="4">
    <source>
        <dbReference type="SAM" id="SignalP"/>
    </source>
</evidence>
<sequence>MSRIGIIARCARVTAVLIAVWSTSLPVAASDRISALDARVGGDAKQTRLVVDLSNSIETPRFFTLADPYRVIIDLPQIAFQFSDKVGHEGRGLVSAFRYGLIATGRSRIVIDTAKPVHVENVSVVEASEGQPARLLVDLAPTTRGKFLASVSAPGSEAAPRRKVEAPKAGDTRPVVVIDPGHGGIDSGAYGAGGVSEKSIVLQVAHMLREKLEDGGNYRVVMTREDDTFIPLGERVRIAREAGAQLFMSIHADSLSASNGVRGATIYTLSDRASDAEAASLADKENRSDAIAGVELPEELDDVAGILIDLMQRETRSFSSRLSQSLASSLRHVVRLNKNPQRSAGFRVLRAPDVPSVLVELGYMSSQQDLKLLQSDEWRKKATEAMMKAVDEFFGRKVASDAARKVN</sequence>
<evidence type="ECO:0000313" key="7">
    <source>
        <dbReference type="Proteomes" id="UP000602745"/>
    </source>
</evidence>
<dbReference type="InterPro" id="IPR050695">
    <property type="entry name" value="N-acetylmuramoyl_amidase_3"/>
</dbReference>
<feature type="chain" id="PRO_5035288509" description="N-acetylmuramoyl-L-alanine amidase" evidence="4">
    <location>
        <begin position="30"/>
        <end position="407"/>
    </location>
</feature>
<reference evidence="6" key="1">
    <citation type="journal article" date="2014" name="Int. J. Syst. Evol. Microbiol.">
        <title>Complete genome sequence of Corynebacterium casei LMG S-19264T (=DSM 44701T), isolated from a smear-ripened cheese.</title>
        <authorList>
            <consortium name="US DOE Joint Genome Institute (JGI-PGF)"/>
            <person name="Walter F."/>
            <person name="Albersmeier A."/>
            <person name="Kalinowski J."/>
            <person name="Ruckert C."/>
        </authorList>
    </citation>
    <scope>NUCLEOTIDE SEQUENCE</scope>
    <source>
        <strain evidence="6">CCM 7684</strain>
    </source>
</reference>
<dbReference type="CDD" id="cd02696">
    <property type="entry name" value="MurNAc-LAA"/>
    <property type="match status" value="1"/>
</dbReference>
<gene>
    <name evidence="6" type="ORF">GCM10007276_21170</name>
</gene>
<dbReference type="InterPro" id="IPR002508">
    <property type="entry name" value="MurNAc-LAA_cat"/>
</dbReference>
<proteinExistence type="predicted"/>
<dbReference type="PANTHER" id="PTHR30404">
    <property type="entry name" value="N-ACETYLMURAMOYL-L-ALANINE AMIDASE"/>
    <property type="match status" value="1"/>
</dbReference>
<dbReference type="Proteomes" id="UP000602745">
    <property type="component" value="Unassembled WGS sequence"/>
</dbReference>
<dbReference type="SMART" id="SM00646">
    <property type="entry name" value="Ami_3"/>
    <property type="match status" value="1"/>
</dbReference>
<evidence type="ECO:0000256" key="3">
    <source>
        <dbReference type="ARBA" id="ARBA00022801"/>
    </source>
</evidence>
<comment type="caution">
    <text evidence="6">The sequence shown here is derived from an EMBL/GenBank/DDBJ whole genome shotgun (WGS) entry which is preliminary data.</text>
</comment>
<evidence type="ECO:0000313" key="6">
    <source>
        <dbReference type="EMBL" id="GGE43809.1"/>
    </source>
</evidence>
<name>A0A8J2YHV4_9RHOB</name>
<dbReference type="AlphaFoldDB" id="A0A8J2YHV4"/>
<dbReference type="Pfam" id="PF01520">
    <property type="entry name" value="Amidase_3"/>
    <property type="match status" value="1"/>
</dbReference>
<dbReference type="RefSeq" id="WP_188409691.1">
    <property type="nucleotide sequence ID" value="NZ_BMCP01000002.1"/>
</dbReference>
<evidence type="ECO:0000256" key="2">
    <source>
        <dbReference type="ARBA" id="ARBA00011901"/>
    </source>
</evidence>
<dbReference type="EC" id="3.5.1.28" evidence="2"/>
<dbReference type="SUPFAM" id="SSF53187">
    <property type="entry name" value="Zn-dependent exopeptidases"/>
    <property type="match status" value="1"/>
</dbReference>
<dbReference type="EMBL" id="BMCP01000002">
    <property type="protein sequence ID" value="GGE43809.1"/>
    <property type="molecule type" value="Genomic_DNA"/>
</dbReference>
<feature type="domain" description="MurNAc-LAA" evidence="5">
    <location>
        <begin position="236"/>
        <end position="391"/>
    </location>
</feature>
<keyword evidence="7" id="KW-1185">Reference proteome</keyword>
<comment type="catalytic activity">
    <reaction evidence="1">
        <text>Hydrolyzes the link between N-acetylmuramoyl residues and L-amino acid residues in certain cell-wall glycopeptides.</text>
        <dbReference type="EC" id="3.5.1.28"/>
    </reaction>
</comment>
<protein>
    <recommendedName>
        <fullName evidence="2">N-acetylmuramoyl-L-alanine amidase</fullName>
        <ecNumber evidence="2">3.5.1.28</ecNumber>
    </recommendedName>
</protein>
<feature type="signal peptide" evidence="4">
    <location>
        <begin position="1"/>
        <end position="29"/>
    </location>
</feature>
<dbReference type="GO" id="GO:0008745">
    <property type="term" value="F:N-acetylmuramoyl-L-alanine amidase activity"/>
    <property type="evidence" value="ECO:0007669"/>
    <property type="project" value="UniProtKB-EC"/>
</dbReference>
<dbReference type="Pfam" id="PF11741">
    <property type="entry name" value="AMIN"/>
    <property type="match status" value="1"/>
</dbReference>
<organism evidence="6 7">
    <name type="scientific">Agaricicola taiwanensis</name>
    <dbReference type="NCBI Taxonomy" id="591372"/>
    <lineage>
        <taxon>Bacteria</taxon>
        <taxon>Pseudomonadati</taxon>
        <taxon>Pseudomonadota</taxon>
        <taxon>Alphaproteobacteria</taxon>
        <taxon>Rhodobacterales</taxon>
        <taxon>Paracoccaceae</taxon>
        <taxon>Agaricicola</taxon>
    </lineage>
</organism>